<evidence type="ECO:0000313" key="6">
    <source>
        <dbReference type="EMBL" id="QFI40152.1"/>
    </source>
</evidence>
<accession>A0A5J6WUQ7</accession>
<keyword evidence="2 4" id="KW-0547">Nucleotide-binding</keyword>
<dbReference type="EMBL" id="CP044399">
    <property type="protein sequence ID" value="QFI40152.1"/>
    <property type="molecule type" value="Genomic_DNA"/>
</dbReference>
<dbReference type="Proteomes" id="UP000327424">
    <property type="component" value="Chromosome"/>
</dbReference>
<dbReference type="InterPro" id="IPR011761">
    <property type="entry name" value="ATP-grasp"/>
</dbReference>
<dbReference type="GO" id="GO:0005524">
    <property type="term" value="F:ATP binding"/>
    <property type="evidence" value="ECO:0007669"/>
    <property type="project" value="UniProtKB-UniRule"/>
</dbReference>
<organism evidence="6 7">
    <name type="scientific">Moritella marina ATCC 15381</name>
    <dbReference type="NCBI Taxonomy" id="1202962"/>
    <lineage>
        <taxon>Bacteria</taxon>
        <taxon>Pseudomonadati</taxon>
        <taxon>Pseudomonadota</taxon>
        <taxon>Gammaproteobacteria</taxon>
        <taxon>Alteromonadales</taxon>
        <taxon>Moritellaceae</taxon>
        <taxon>Moritella</taxon>
    </lineage>
</organism>
<dbReference type="GO" id="GO:0016874">
    <property type="term" value="F:ligase activity"/>
    <property type="evidence" value="ECO:0007669"/>
    <property type="project" value="UniProtKB-KW"/>
</dbReference>
<name>A0A5J6WUQ7_MORMI</name>
<proteinExistence type="predicted"/>
<reference evidence="6 7" key="1">
    <citation type="submission" date="2019-09" db="EMBL/GenBank/DDBJ databases">
        <title>Hybrid Assembly of the complete Genome of the Deep-Sea Bacterium Moritella marina from long Nanopore and Illumina reads.</title>
        <authorList>
            <person name="Magin S."/>
            <person name="Georgoulis A."/>
            <person name="Papadimitriou K."/>
            <person name="Iliakis G."/>
            <person name="Vorgias C.E."/>
        </authorList>
    </citation>
    <scope>NUCLEOTIDE SEQUENCE [LARGE SCALE GENOMIC DNA]</scope>
    <source>
        <strain evidence="6 7">MP-1</strain>
    </source>
</reference>
<dbReference type="PROSITE" id="PS50975">
    <property type="entry name" value="ATP_GRASP"/>
    <property type="match status" value="1"/>
</dbReference>
<evidence type="ECO:0000313" key="7">
    <source>
        <dbReference type="Proteomes" id="UP000327424"/>
    </source>
</evidence>
<evidence type="ECO:0000256" key="1">
    <source>
        <dbReference type="ARBA" id="ARBA00022598"/>
    </source>
</evidence>
<evidence type="ECO:0000256" key="2">
    <source>
        <dbReference type="ARBA" id="ARBA00022741"/>
    </source>
</evidence>
<protein>
    <submittedName>
        <fullName evidence="6">ATP-grasp domain-containing protein</fullName>
    </submittedName>
</protein>
<keyword evidence="3 4" id="KW-0067">ATP-binding</keyword>
<dbReference type="RefSeq" id="WP_019440346.1">
    <property type="nucleotide sequence ID" value="NZ_ALOE01000007.1"/>
</dbReference>
<dbReference type="GO" id="GO:0046872">
    <property type="term" value="F:metal ion binding"/>
    <property type="evidence" value="ECO:0007669"/>
    <property type="project" value="InterPro"/>
</dbReference>
<dbReference type="Gene3D" id="3.30.470.20">
    <property type="entry name" value="ATP-grasp fold, B domain"/>
    <property type="match status" value="1"/>
</dbReference>
<dbReference type="PANTHER" id="PTHR43585:SF2">
    <property type="entry name" value="ATP-GRASP ENZYME FSQD"/>
    <property type="match status" value="1"/>
</dbReference>
<dbReference type="SUPFAM" id="SSF56059">
    <property type="entry name" value="Glutathione synthetase ATP-binding domain-like"/>
    <property type="match status" value="1"/>
</dbReference>
<evidence type="ECO:0000256" key="3">
    <source>
        <dbReference type="ARBA" id="ARBA00022840"/>
    </source>
</evidence>
<gene>
    <name evidence="6" type="ORF">FR932_21275</name>
</gene>
<feature type="domain" description="ATP-grasp" evidence="5">
    <location>
        <begin position="106"/>
        <end position="299"/>
    </location>
</feature>
<dbReference type="Gene3D" id="3.40.50.20">
    <property type="match status" value="1"/>
</dbReference>
<dbReference type="InterPro" id="IPR052032">
    <property type="entry name" value="ATP-dep_AA_Ligase"/>
</dbReference>
<dbReference type="Pfam" id="PF13535">
    <property type="entry name" value="ATP-grasp_4"/>
    <property type="match status" value="1"/>
</dbReference>
<dbReference type="KEGG" id="mmaa:FR932_21275"/>
<dbReference type="PANTHER" id="PTHR43585">
    <property type="entry name" value="FUMIPYRROLE BIOSYNTHESIS PROTEIN C"/>
    <property type="match status" value="1"/>
</dbReference>
<evidence type="ECO:0000259" key="5">
    <source>
        <dbReference type="PROSITE" id="PS50975"/>
    </source>
</evidence>
<keyword evidence="7" id="KW-1185">Reference proteome</keyword>
<sequence>MKIIMILGITEELFPLVDIARENGYKVLATDRNPDSKGLKYVDIPVILDSLDKEKVLELAVKYKVEAVTTRTEMLLPTISFICEKLGLFGPSVLVSSLSNDKYLFREFMKNAGVAVPDYLLVDECTTVEQIENVLAYPFILKPVDFSGSGGVVLIENRKDFIKHKVESLSSSVSKRAIAESFLYGKEYSVETVSQHDVTHIVAITEKHIVGEQRFVEDRHIIPANLSSAAEQSIKKEVEEMANVMGMNNCIAHTEVMLTSRGPVIIETASRPGGDNICFKLVELATGINMYQNMLNLSLGIKVEYTATRKSFSGIQFITPLNKSAINKCLTLKEEHKVPKFVEFYFKDNLSSELKQSIDRLGYFICSSNRRDTLSESLDFYK</sequence>
<dbReference type="OrthoDB" id="24041at2"/>
<dbReference type="AlphaFoldDB" id="A0A5J6WUQ7"/>
<evidence type="ECO:0000256" key="4">
    <source>
        <dbReference type="PROSITE-ProRule" id="PRU00409"/>
    </source>
</evidence>
<keyword evidence="1" id="KW-0436">Ligase</keyword>